<evidence type="ECO:0000256" key="10">
    <source>
        <dbReference type="ARBA" id="ARBA00023180"/>
    </source>
</evidence>
<dbReference type="EC" id="4.6.1.2" evidence="2 14"/>
<feature type="signal peptide" evidence="17">
    <location>
        <begin position="1"/>
        <end position="19"/>
    </location>
</feature>
<gene>
    <name evidence="20" type="ORF">CRM22_007051</name>
</gene>
<dbReference type="PANTHER" id="PTHR11920:SF501">
    <property type="entry name" value="GUANYLATE CYCLASE 32E"/>
    <property type="match status" value="1"/>
</dbReference>
<evidence type="ECO:0000256" key="11">
    <source>
        <dbReference type="ARBA" id="ARBA00023239"/>
    </source>
</evidence>
<dbReference type="Gene3D" id="1.10.510.10">
    <property type="entry name" value="Transferase(Phosphotransferase) domain 1"/>
    <property type="match status" value="2"/>
</dbReference>
<dbReference type="FunFam" id="3.30.70.1230:FF:000004">
    <property type="entry name" value="Guanylate cyclase"/>
    <property type="match status" value="1"/>
</dbReference>
<evidence type="ECO:0000256" key="9">
    <source>
        <dbReference type="ARBA" id="ARBA00023170"/>
    </source>
</evidence>
<evidence type="ECO:0000256" key="5">
    <source>
        <dbReference type="ARBA" id="ARBA00022741"/>
    </source>
</evidence>
<keyword evidence="10" id="KW-0325">Glycoprotein</keyword>
<feature type="compositionally biased region" description="Polar residues" evidence="15">
    <location>
        <begin position="1560"/>
        <end position="1569"/>
    </location>
</feature>
<feature type="region of interest" description="Disordered" evidence="15">
    <location>
        <begin position="1560"/>
        <end position="1579"/>
    </location>
</feature>
<accession>A0A4S2LIB4</accession>
<dbReference type="GO" id="GO:0004672">
    <property type="term" value="F:protein kinase activity"/>
    <property type="evidence" value="ECO:0007669"/>
    <property type="project" value="InterPro"/>
</dbReference>
<dbReference type="InterPro" id="IPR000719">
    <property type="entry name" value="Prot_kinase_dom"/>
</dbReference>
<comment type="caution">
    <text evidence="20">The sequence shown here is derived from an EMBL/GenBank/DDBJ whole genome shotgun (WGS) entry which is preliminary data.</text>
</comment>
<reference evidence="20 21" key="1">
    <citation type="journal article" date="2019" name="BMC Genomics">
        <title>New insights from Opisthorchis felineus genome: update on genomics of the epidemiologically important liver flukes.</title>
        <authorList>
            <person name="Ershov N.I."/>
            <person name="Mordvinov V.A."/>
            <person name="Prokhortchouk E.B."/>
            <person name="Pakharukova M.Y."/>
            <person name="Gunbin K.V."/>
            <person name="Ustyantsev K."/>
            <person name="Genaev M.A."/>
            <person name="Blinov A.G."/>
            <person name="Mazur A."/>
            <person name="Boulygina E."/>
            <person name="Tsygankova S."/>
            <person name="Khrameeva E."/>
            <person name="Chekanov N."/>
            <person name="Fan G."/>
            <person name="Xiao A."/>
            <person name="Zhang H."/>
            <person name="Xu X."/>
            <person name="Yang H."/>
            <person name="Solovyev V."/>
            <person name="Lee S.M."/>
            <person name="Liu X."/>
            <person name="Afonnikov D.A."/>
            <person name="Skryabin K.G."/>
        </authorList>
    </citation>
    <scope>NUCLEOTIDE SEQUENCE [LARGE SCALE GENOMIC DNA]</scope>
    <source>
        <strain evidence="20">AK-0245</strain>
        <tissue evidence="20">Whole organism</tissue>
    </source>
</reference>
<dbReference type="GO" id="GO:0004016">
    <property type="term" value="F:adenylate cyclase activity"/>
    <property type="evidence" value="ECO:0007669"/>
    <property type="project" value="TreeGrafter"/>
</dbReference>
<dbReference type="Proteomes" id="UP000308267">
    <property type="component" value="Unassembled WGS sequence"/>
</dbReference>
<dbReference type="GO" id="GO:0005524">
    <property type="term" value="F:ATP binding"/>
    <property type="evidence" value="ECO:0007669"/>
    <property type="project" value="InterPro"/>
</dbReference>
<dbReference type="PROSITE" id="PS50125">
    <property type="entry name" value="GUANYLATE_CYCLASE_2"/>
    <property type="match status" value="1"/>
</dbReference>
<feature type="compositionally biased region" description="Basic and acidic residues" evidence="15">
    <location>
        <begin position="1633"/>
        <end position="1648"/>
    </location>
</feature>
<evidence type="ECO:0000256" key="14">
    <source>
        <dbReference type="RuleBase" id="RU003431"/>
    </source>
</evidence>
<keyword evidence="8 16" id="KW-0472">Membrane</keyword>
<evidence type="ECO:0000256" key="8">
    <source>
        <dbReference type="ARBA" id="ARBA00023136"/>
    </source>
</evidence>
<comment type="catalytic activity">
    <reaction evidence="14">
        <text>GTP = 3',5'-cyclic GMP + diphosphate</text>
        <dbReference type="Rhea" id="RHEA:13665"/>
        <dbReference type="ChEBI" id="CHEBI:33019"/>
        <dbReference type="ChEBI" id="CHEBI:37565"/>
        <dbReference type="ChEBI" id="CHEBI:57746"/>
        <dbReference type="EC" id="4.6.1.2"/>
    </reaction>
</comment>
<dbReference type="InterPro" id="IPR028082">
    <property type="entry name" value="Peripla_BP_I"/>
</dbReference>
<dbReference type="GO" id="GO:0005525">
    <property type="term" value="F:GTP binding"/>
    <property type="evidence" value="ECO:0007669"/>
    <property type="project" value="UniProtKB-KW"/>
</dbReference>
<evidence type="ECO:0000256" key="12">
    <source>
        <dbReference type="ARBA" id="ARBA00023293"/>
    </source>
</evidence>
<evidence type="ECO:0000256" key="4">
    <source>
        <dbReference type="ARBA" id="ARBA00022729"/>
    </source>
</evidence>
<feature type="transmembrane region" description="Helical" evidence="16">
    <location>
        <begin position="633"/>
        <end position="656"/>
    </location>
</feature>
<dbReference type="Gene3D" id="3.40.50.2300">
    <property type="match status" value="2"/>
</dbReference>
<dbReference type="InterPro" id="IPR050401">
    <property type="entry name" value="Cyclic_nucleotide_synthase"/>
</dbReference>
<dbReference type="InterPro" id="IPR001054">
    <property type="entry name" value="A/G_cyclase"/>
</dbReference>
<dbReference type="SMART" id="SM00044">
    <property type="entry name" value="CYCc"/>
    <property type="match status" value="1"/>
</dbReference>
<dbReference type="InterPro" id="IPR018297">
    <property type="entry name" value="A/G_cyclase_CS"/>
</dbReference>
<feature type="region of interest" description="Disordered" evidence="15">
    <location>
        <begin position="1633"/>
        <end position="1660"/>
    </location>
</feature>
<dbReference type="PROSITE" id="PS50011">
    <property type="entry name" value="PROTEIN_KINASE_DOM"/>
    <property type="match status" value="1"/>
</dbReference>
<evidence type="ECO:0000256" key="3">
    <source>
        <dbReference type="ARBA" id="ARBA00022692"/>
    </source>
</evidence>
<keyword evidence="6 16" id="KW-1133">Transmembrane helix</keyword>
<evidence type="ECO:0000256" key="13">
    <source>
        <dbReference type="RuleBase" id="RU000405"/>
    </source>
</evidence>
<sequence>MLRCICVMTLVCHLLETQPQSVRDFDFPKIRLRNPCPSEEKDQILGIDRKRDDPNKILLLGYITGAAAANDLDPVNIDYRRAGSMISGTLTYAVNLINTLRERFNSSERKRLNLPEPPLPKGYKLDFCYVETFGDSSESIRAVTTLIEHVQLSGIIGPQETCSVEASIASTYNVPMLSHFCDDVRLRGKSFGRPQPVFIRTRPQPYDIAAAVLTLLEHYHWEKVAYLTTQDKDYAFTAEVIRNTLIKHGIEILYTASFPHPQLYGLLRNHFRPIVEESYRKARIYIVIGEGHDSFSLLETLREADLLKSGDYFVVGIDKRTYDPVALHISDEMNLEGSCLHTDPNCHKAYMLLTHTPPRTNVCSALHEYNMCYLKKAPFRFNLSSEYFTPQTEAGYLMDAVWLYAVSAGEILNAGGTVSNVSRGDLISERLINRSYVSSLGYLNEINERGDAQGNYTVVMGVPEETYIPDDLRGCTFLCDVNRTTEWYNSHTPMLPEDCRTKSSLDTTFCHHLNSNANSQRSRIRFRPVGMFYPTLKPVSSTRKGALRKREISYWTQDSEANHLEFDTTNGTKITYDFSGTLPLLAQLSEKTKRYTFRILPGREVHWISGHPPPSEPPCGFDDRKCRRTRRRYLRIGLSVLCTVVTSLLIGLVLLYRSRKFEKELERLLWKVEYQEIVLSDVPDHSSPSSPFVNLLLNSPSRPGYFSSQRESQADLDVISRQLAINAANMAVFTSNTQRRQARRMLTLPFDKSTTHLSGADPVTLSNSVLGDVSSPRHHSIASSSLKVGELDSERHLESAEHHKIWNTSSSAFFGSPNKQERHPLLFVPTVFLPECTEARLGSGIRSWTAPSTVRGLYKKKLVAVHRLNIRLVNINREVKTSLKLLRDISHSNLCQFVGACVEQDHVCVLWDYMPRGSLRDIFQPDRPKLKPIFLTSLTLDLIRGLTFLHESDLRCHGNLKSTNCLIDSRWMLKLTDFGLTAFRVGESFAHLDDNAYFSRLIWTSPELLRRMLALLVSGQLCACSHPQLALLTDQLVSQGITFTLNHCRRTTDSESEVVENARNSDSLTFLGTKANPASHGHNSKNVQLQTGFASKDKELITHGQRESDLNAVSSESRLYTLPSRLVRRKHLSQSDLPLQTDHKSTMETYEHRRFSQMDSYLPYIERTESDSGRINVFNQNWHSELSARAEWKEHRTKRQPVQPSKNDCSPPVVERKPKLSTILIHPEGASFVGQSINHYRKHGDGCEQLSSGSHTDLHMLFHRPRKIPYRPNLSQLSREEKYVTDCIEACWAENPLDRPTIKQVAARLRPVASDRHTNIMDNLMSLMEEYAVELEKLVAARSAELMEEKSRTEQLLYQMLPEPVAEQLKRGKLVEPEAFDSVTIYFSDICGFTEWSSTASAFEVVSLLNELYTRFDAVLSSYDVYKVETIGDAYMVVSGLPKRNENHAGEIASMSLRLLDDIKENFTLSLRIGIHSGPCAAGVVGTKMPRYCLFGDTVNTASRMESHGEPCRIHCSEQCKQQLDRLGVYVLRERGLISIKGKGMVRTYWLLHKTKPSLTSRKSFSSGRPSARKSESDGTNIIVNTSEHLTTSPGSTNINRTRLPRPSWFARTLSASTERYFGSWRDRTIFDKGRDSPPSRLRIDAVHTHQHARNGHTDR</sequence>
<dbReference type="PANTHER" id="PTHR11920">
    <property type="entry name" value="GUANYLYL CYCLASE"/>
    <property type="match status" value="1"/>
</dbReference>
<organism evidence="20 21">
    <name type="scientific">Opisthorchis felineus</name>
    <dbReference type="NCBI Taxonomy" id="147828"/>
    <lineage>
        <taxon>Eukaryota</taxon>
        <taxon>Metazoa</taxon>
        <taxon>Spiralia</taxon>
        <taxon>Lophotrochozoa</taxon>
        <taxon>Platyhelminthes</taxon>
        <taxon>Trematoda</taxon>
        <taxon>Digenea</taxon>
        <taxon>Opisthorchiida</taxon>
        <taxon>Opisthorchiata</taxon>
        <taxon>Opisthorchiidae</taxon>
        <taxon>Opisthorchis</taxon>
    </lineage>
</organism>
<dbReference type="InterPro" id="IPR001828">
    <property type="entry name" value="ANF_lig-bd_rcpt"/>
</dbReference>
<comment type="similarity">
    <text evidence="13">Belongs to the adenylyl cyclase class-4/guanylyl cyclase family.</text>
</comment>
<keyword evidence="4 17" id="KW-0732">Signal</keyword>
<evidence type="ECO:0000256" key="16">
    <source>
        <dbReference type="SAM" id="Phobius"/>
    </source>
</evidence>
<keyword evidence="7" id="KW-0342">GTP-binding</keyword>
<keyword evidence="21" id="KW-1185">Reference proteome</keyword>
<proteinExistence type="inferred from homology"/>
<dbReference type="STRING" id="147828.A0A4S2LIB4"/>
<dbReference type="OrthoDB" id="6259959at2759"/>
<dbReference type="CDD" id="cd07302">
    <property type="entry name" value="CHD"/>
    <property type="match status" value="1"/>
</dbReference>
<feature type="compositionally biased region" description="Basic residues" evidence="15">
    <location>
        <begin position="1649"/>
        <end position="1660"/>
    </location>
</feature>
<dbReference type="Pfam" id="PF01094">
    <property type="entry name" value="ANF_receptor"/>
    <property type="match status" value="1"/>
</dbReference>
<dbReference type="Gene3D" id="3.30.70.1230">
    <property type="entry name" value="Nucleotide cyclase"/>
    <property type="match status" value="1"/>
</dbReference>
<evidence type="ECO:0000256" key="17">
    <source>
        <dbReference type="SAM" id="SignalP"/>
    </source>
</evidence>
<dbReference type="GO" id="GO:0007168">
    <property type="term" value="P:receptor guanylyl cyclase signaling pathway"/>
    <property type="evidence" value="ECO:0007669"/>
    <property type="project" value="TreeGrafter"/>
</dbReference>
<dbReference type="GO" id="GO:0004383">
    <property type="term" value="F:guanylate cyclase activity"/>
    <property type="evidence" value="ECO:0007669"/>
    <property type="project" value="UniProtKB-EC"/>
</dbReference>
<evidence type="ECO:0000256" key="7">
    <source>
        <dbReference type="ARBA" id="ARBA00023134"/>
    </source>
</evidence>
<feature type="domain" description="Protein kinase" evidence="18">
    <location>
        <begin position="835"/>
        <end position="1320"/>
    </location>
</feature>
<dbReference type="SUPFAM" id="SSF56112">
    <property type="entry name" value="Protein kinase-like (PK-like)"/>
    <property type="match status" value="1"/>
</dbReference>
<evidence type="ECO:0000313" key="20">
    <source>
        <dbReference type="EMBL" id="TGZ63171.1"/>
    </source>
</evidence>
<feature type="chain" id="PRO_5020780430" description="Guanylate cyclase" evidence="17">
    <location>
        <begin position="20"/>
        <end position="1660"/>
    </location>
</feature>
<dbReference type="GO" id="GO:0005886">
    <property type="term" value="C:plasma membrane"/>
    <property type="evidence" value="ECO:0007669"/>
    <property type="project" value="TreeGrafter"/>
</dbReference>
<evidence type="ECO:0000259" key="19">
    <source>
        <dbReference type="PROSITE" id="PS50125"/>
    </source>
</evidence>
<protein>
    <recommendedName>
        <fullName evidence="2 14">Guanylate cyclase</fullName>
        <ecNumber evidence="2 14">4.6.1.2</ecNumber>
    </recommendedName>
</protein>
<evidence type="ECO:0000256" key="2">
    <source>
        <dbReference type="ARBA" id="ARBA00012202"/>
    </source>
</evidence>
<dbReference type="InterPro" id="IPR029787">
    <property type="entry name" value="Nucleotide_cyclase"/>
</dbReference>
<evidence type="ECO:0000313" key="21">
    <source>
        <dbReference type="Proteomes" id="UP000308267"/>
    </source>
</evidence>
<dbReference type="PROSITE" id="PS00452">
    <property type="entry name" value="GUANYLATE_CYCLASE_1"/>
    <property type="match status" value="1"/>
</dbReference>
<dbReference type="InterPro" id="IPR001245">
    <property type="entry name" value="Ser-Thr/Tyr_kinase_cat_dom"/>
</dbReference>
<dbReference type="GO" id="GO:0035556">
    <property type="term" value="P:intracellular signal transduction"/>
    <property type="evidence" value="ECO:0007669"/>
    <property type="project" value="InterPro"/>
</dbReference>
<keyword evidence="5" id="KW-0547">Nucleotide-binding</keyword>
<feature type="region of interest" description="Disordered" evidence="15">
    <location>
        <begin position="1192"/>
        <end position="1214"/>
    </location>
</feature>
<dbReference type="EMBL" id="SJOL01007269">
    <property type="protein sequence ID" value="TGZ63171.1"/>
    <property type="molecule type" value="Genomic_DNA"/>
</dbReference>
<evidence type="ECO:0000256" key="15">
    <source>
        <dbReference type="SAM" id="MobiDB-lite"/>
    </source>
</evidence>
<evidence type="ECO:0000256" key="1">
    <source>
        <dbReference type="ARBA" id="ARBA00004479"/>
    </source>
</evidence>
<dbReference type="InterPro" id="IPR011009">
    <property type="entry name" value="Kinase-like_dom_sf"/>
</dbReference>
<keyword evidence="11 13" id="KW-0456">Lyase</keyword>
<name>A0A4S2LIB4_OPIFE</name>
<evidence type="ECO:0000256" key="6">
    <source>
        <dbReference type="ARBA" id="ARBA00022989"/>
    </source>
</evidence>
<dbReference type="SUPFAM" id="SSF53822">
    <property type="entry name" value="Periplasmic binding protein-like I"/>
    <property type="match status" value="1"/>
</dbReference>
<keyword evidence="3 16" id="KW-0812">Transmembrane</keyword>
<evidence type="ECO:0000259" key="18">
    <source>
        <dbReference type="PROSITE" id="PS50011"/>
    </source>
</evidence>
<dbReference type="Pfam" id="PF07714">
    <property type="entry name" value="PK_Tyr_Ser-Thr"/>
    <property type="match status" value="1"/>
</dbReference>
<keyword evidence="9" id="KW-0675">Receptor</keyword>
<dbReference type="Pfam" id="PF00211">
    <property type="entry name" value="Guanylate_cyc"/>
    <property type="match status" value="1"/>
</dbReference>
<comment type="subcellular location">
    <subcellularLocation>
        <location evidence="1">Membrane</location>
        <topology evidence="1">Single-pass type I membrane protein</topology>
    </subcellularLocation>
</comment>
<dbReference type="GO" id="GO:0001653">
    <property type="term" value="F:peptide receptor activity"/>
    <property type="evidence" value="ECO:0007669"/>
    <property type="project" value="TreeGrafter"/>
</dbReference>
<feature type="domain" description="Guanylate cyclase" evidence="19">
    <location>
        <begin position="1384"/>
        <end position="1506"/>
    </location>
</feature>
<dbReference type="SUPFAM" id="SSF55073">
    <property type="entry name" value="Nucleotide cyclase"/>
    <property type="match status" value="1"/>
</dbReference>
<keyword evidence="12 14" id="KW-0141">cGMP biosynthesis</keyword>